<dbReference type="Proteomes" id="UP000299102">
    <property type="component" value="Unassembled WGS sequence"/>
</dbReference>
<dbReference type="EMBL" id="BGZK01000278">
    <property type="protein sequence ID" value="GBP33746.1"/>
    <property type="molecule type" value="Genomic_DNA"/>
</dbReference>
<dbReference type="AlphaFoldDB" id="A0A4C1V5U7"/>
<gene>
    <name evidence="2" type="ORF">EVAR_17074_1</name>
</gene>
<proteinExistence type="predicted"/>
<feature type="region of interest" description="Disordered" evidence="1">
    <location>
        <begin position="25"/>
        <end position="49"/>
    </location>
</feature>
<evidence type="ECO:0000313" key="2">
    <source>
        <dbReference type="EMBL" id="GBP33746.1"/>
    </source>
</evidence>
<name>A0A4C1V5U7_EUMVA</name>
<protein>
    <submittedName>
        <fullName evidence="2">Uncharacterized protein</fullName>
    </submittedName>
</protein>
<comment type="caution">
    <text evidence="2">The sequence shown here is derived from an EMBL/GenBank/DDBJ whole genome shotgun (WGS) entry which is preliminary data.</text>
</comment>
<sequence length="96" mass="11001">MICIKAVLDVIQQAIDVSQSRLIDAKKSESGSNAKKGELFKPSRPRRDISHKTLEIHRPGARIIQRTRRGRRARPTVASTIISFCNWCKRFTVSRR</sequence>
<accession>A0A4C1V5U7</accession>
<reference evidence="2 3" key="1">
    <citation type="journal article" date="2019" name="Commun. Biol.">
        <title>The bagworm genome reveals a unique fibroin gene that provides high tensile strength.</title>
        <authorList>
            <person name="Kono N."/>
            <person name="Nakamura H."/>
            <person name="Ohtoshi R."/>
            <person name="Tomita M."/>
            <person name="Numata K."/>
            <person name="Arakawa K."/>
        </authorList>
    </citation>
    <scope>NUCLEOTIDE SEQUENCE [LARGE SCALE GENOMIC DNA]</scope>
</reference>
<keyword evidence="3" id="KW-1185">Reference proteome</keyword>
<evidence type="ECO:0000313" key="3">
    <source>
        <dbReference type="Proteomes" id="UP000299102"/>
    </source>
</evidence>
<evidence type="ECO:0000256" key="1">
    <source>
        <dbReference type="SAM" id="MobiDB-lite"/>
    </source>
</evidence>
<organism evidence="2 3">
    <name type="scientific">Eumeta variegata</name>
    <name type="common">Bagworm moth</name>
    <name type="synonym">Eumeta japonica</name>
    <dbReference type="NCBI Taxonomy" id="151549"/>
    <lineage>
        <taxon>Eukaryota</taxon>
        <taxon>Metazoa</taxon>
        <taxon>Ecdysozoa</taxon>
        <taxon>Arthropoda</taxon>
        <taxon>Hexapoda</taxon>
        <taxon>Insecta</taxon>
        <taxon>Pterygota</taxon>
        <taxon>Neoptera</taxon>
        <taxon>Endopterygota</taxon>
        <taxon>Lepidoptera</taxon>
        <taxon>Glossata</taxon>
        <taxon>Ditrysia</taxon>
        <taxon>Tineoidea</taxon>
        <taxon>Psychidae</taxon>
        <taxon>Oiketicinae</taxon>
        <taxon>Eumeta</taxon>
    </lineage>
</organism>